<dbReference type="Pfam" id="PF04131">
    <property type="entry name" value="NanE"/>
    <property type="match status" value="1"/>
</dbReference>
<dbReference type="EC" id="5.1.3.9" evidence="6"/>
<keyword evidence="8" id="KW-1185">Reference proteome</keyword>
<protein>
    <recommendedName>
        <fullName evidence="6">Putative N-acetylmannosamine-6-phosphate 2-epimerase</fullName>
        <ecNumber evidence="6">5.1.3.9</ecNumber>
    </recommendedName>
    <alternativeName>
        <fullName evidence="6">ManNAc-6-P epimerase</fullName>
    </alternativeName>
</protein>
<accession>A0ABR6N162</accession>
<evidence type="ECO:0000256" key="6">
    <source>
        <dbReference type="HAMAP-Rule" id="MF_01235"/>
    </source>
</evidence>
<comment type="caution">
    <text evidence="7">The sequence shown here is derived from an EMBL/GenBank/DDBJ whole genome shotgun (WGS) entry which is preliminary data.</text>
</comment>
<dbReference type="PANTHER" id="PTHR36204:SF1">
    <property type="entry name" value="N-ACETYLMANNOSAMINE-6-PHOSPHATE 2-EPIMERASE-RELATED"/>
    <property type="match status" value="1"/>
</dbReference>
<dbReference type="RefSeq" id="WP_146719743.1">
    <property type="nucleotide sequence ID" value="NZ_BSUI01000011.1"/>
</dbReference>
<evidence type="ECO:0000313" key="8">
    <source>
        <dbReference type="Proteomes" id="UP000536909"/>
    </source>
</evidence>
<gene>
    <name evidence="6" type="primary">nanE</name>
    <name evidence="7" type="ORF">HNQ10_003812</name>
</gene>
<comment type="pathway">
    <text evidence="3 6">Amino-sugar metabolism; N-acetylneuraminate degradation; D-fructose 6-phosphate from N-acetylneuraminate: step 3/5.</text>
</comment>
<evidence type="ECO:0000256" key="2">
    <source>
        <dbReference type="ARBA" id="ARBA00002147"/>
    </source>
</evidence>
<dbReference type="PANTHER" id="PTHR36204">
    <property type="entry name" value="N-ACETYLMANNOSAMINE-6-PHOSPHATE 2-EPIMERASE-RELATED"/>
    <property type="match status" value="1"/>
</dbReference>
<dbReference type="InterPro" id="IPR011060">
    <property type="entry name" value="RibuloseP-bd_barrel"/>
</dbReference>
<evidence type="ECO:0000256" key="5">
    <source>
        <dbReference type="ARBA" id="ARBA00023277"/>
    </source>
</evidence>
<dbReference type="Gene3D" id="3.20.20.70">
    <property type="entry name" value="Aldolase class I"/>
    <property type="match status" value="1"/>
</dbReference>
<sequence>MPDSSMLERLRGQLVVSCQANPDSPLRDPSIISRLALAAELGGAAGLRLQGFEDVRAVRAVTDLPIIGLTKTDREDTEVYITPTAAEAVRLAELGAEIVALDATLRPRPEPLADMFAAVHAVGALVMADISTLEEARAALDLGADIVSTTLSGYTPYSRQLSGPDWALMDELREAGLPFVAEGRLNTPADAARALKRGAQFVVVGSAITRPDVVTRWFVQALQD</sequence>
<dbReference type="EMBL" id="JACHFV010000015">
    <property type="protein sequence ID" value="MBB5296952.1"/>
    <property type="molecule type" value="Genomic_DNA"/>
</dbReference>
<dbReference type="InterPro" id="IPR013785">
    <property type="entry name" value="Aldolase_TIM"/>
</dbReference>
<name>A0ABR6N162_9DEIO</name>
<keyword evidence="4 6" id="KW-0413">Isomerase</keyword>
<dbReference type="SUPFAM" id="SSF51366">
    <property type="entry name" value="Ribulose-phoshate binding barrel"/>
    <property type="match status" value="1"/>
</dbReference>
<dbReference type="CDD" id="cd04729">
    <property type="entry name" value="NanE"/>
    <property type="match status" value="1"/>
</dbReference>
<dbReference type="InterPro" id="IPR007260">
    <property type="entry name" value="NanE"/>
</dbReference>
<reference evidence="7 8" key="1">
    <citation type="submission" date="2020-08" db="EMBL/GenBank/DDBJ databases">
        <title>Genomic Encyclopedia of Type Strains, Phase IV (KMG-IV): sequencing the most valuable type-strain genomes for metagenomic binning, comparative biology and taxonomic classification.</title>
        <authorList>
            <person name="Goeker M."/>
        </authorList>
    </citation>
    <scope>NUCLEOTIDE SEQUENCE [LARGE SCALE GENOMIC DNA]</scope>
    <source>
        <strain evidence="7 8">DSM 105434</strain>
    </source>
</reference>
<keyword evidence="5 6" id="KW-0119">Carbohydrate metabolism</keyword>
<dbReference type="GO" id="GO:0047465">
    <property type="term" value="F:N-acylglucosamine-6-phosphate 2-epimerase activity"/>
    <property type="evidence" value="ECO:0007669"/>
    <property type="project" value="UniProtKB-EC"/>
</dbReference>
<comment type="function">
    <text evidence="2 6">Converts N-acetylmannosamine-6-phosphate (ManNAc-6-P) to N-acetylglucosamine-6-phosphate (GlcNAc-6-P).</text>
</comment>
<comment type="similarity">
    <text evidence="6">Belongs to the NanE family.</text>
</comment>
<evidence type="ECO:0000256" key="4">
    <source>
        <dbReference type="ARBA" id="ARBA00023235"/>
    </source>
</evidence>
<dbReference type="Proteomes" id="UP000536909">
    <property type="component" value="Unassembled WGS sequence"/>
</dbReference>
<evidence type="ECO:0000256" key="3">
    <source>
        <dbReference type="ARBA" id="ARBA00005081"/>
    </source>
</evidence>
<dbReference type="HAMAP" id="MF_01235">
    <property type="entry name" value="ManNAc6P_epimer"/>
    <property type="match status" value="1"/>
</dbReference>
<organism evidence="7 8">
    <name type="scientific">Deinococcus metallilatus</name>
    <dbReference type="NCBI Taxonomy" id="1211322"/>
    <lineage>
        <taxon>Bacteria</taxon>
        <taxon>Thermotogati</taxon>
        <taxon>Deinococcota</taxon>
        <taxon>Deinococci</taxon>
        <taxon>Deinococcales</taxon>
        <taxon>Deinococcaceae</taxon>
        <taxon>Deinococcus</taxon>
    </lineage>
</organism>
<evidence type="ECO:0000256" key="1">
    <source>
        <dbReference type="ARBA" id="ARBA00000056"/>
    </source>
</evidence>
<comment type="catalytic activity">
    <reaction evidence="1 6">
        <text>an N-acyl-D-glucosamine 6-phosphate = an N-acyl-D-mannosamine 6-phosphate</text>
        <dbReference type="Rhea" id="RHEA:23932"/>
        <dbReference type="ChEBI" id="CHEBI:57599"/>
        <dbReference type="ChEBI" id="CHEBI:57666"/>
        <dbReference type="EC" id="5.1.3.9"/>
    </reaction>
</comment>
<dbReference type="NCBIfam" id="NF002231">
    <property type="entry name" value="PRK01130.1"/>
    <property type="match status" value="1"/>
</dbReference>
<evidence type="ECO:0000313" key="7">
    <source>
        <dbReference type="EMBL" id="MBB5296952.1"/>
    </source>
</evidence>
<proteinExistence type="inferred from homology"/>